<dbReference type="GO" id="GO:0006935">
    <property type="term" value="P:chemotaxis"/>
    <property type="evidence" value="ECO:0007669"/>
    <property type="project" value="InterPro"/>
</dbReference>
<dbReference type="PROSITE" id="PS50851">
    <property type="entry name" value="CHEW"/>
    <property type="match status" value="1"/>
</dbReference>
<dbReference type="GO" id="GO:0007165">
    <property type="term" value="P:signal transduction"/>
    <property type="evidence" value="ECO:0007669"/>
    <property type="project" value="InterPro"/>
</dbReference>
<dbReference type="InterPro" id="IPR039315">
    <property type="entry name" value="CheW"/>
</dbReference>
<dbReference type="SMART" id="SM00260">
    <property type="entry name" value="CheW"/>
    <property type="match status" value="1"/>
</dbReference>
<feature type="domain" description="CheW-like" evidence="1">
    <location>
        <begin position="1"/>
        <end position="140"/>
    </location>
</feature>
<proteinExistence type="predicted"/>
<dbReference type="GO" id="GO:0005829">
    <property type="term" value="C:cytosol"/>
    <property type="evidence" value="ECO:0007669"/>
    <property type="project" value="TreeGrafter"/>
</dbReference>
<dbReference type="SUPFAM" id="SSF50341">
    <property type="entry name" value="CheW-like"/>
    <property type="match status" value="1"/>
</dbReference>
<dbReference type="Gene3D" id="2.30.30.40">
    <property type="entry name" value="SH3 Domains"/>
    <property type="match status" value="1"/>
</dbReference>
<dbReference type="PANTHER" id="PTHR22617">
    <property type="entry name" value="CHEMOTAXIS SENSOR HISTIDINE KINASE-RELATED"/>
    <property type="match status" value="1"/>
</dbReference>
<evidence type="ECO:0000313" key="2">
    <source>
        <dbReference type="EMBL" id="UZF89840.1"/>
    </source>
</evidence>
<reference evidence="2" key="1">
    <citation type="submission" date="2022-08" db="EMBL/GenBank/DDBJ databases">
        <title>Complete Genome Sequences of 2 Bosea sp. soil isolates.</title>
        <authorList>
            <person name="Alvarez Arevalo M."/>
            <person name="Sterndorff E.B."/>
            <person name="Faurdal D."/>
            <person name="Joergensen T.S."/>
            <person name="Weber T."/>
        </authorList>
    </citation>
    <scope>NUCLEOTIDE SEQUENCE</scope>
    <source>
        <strain evidence="2">NBC_00436</strain>
    </source>
</reference>
<evidence type="ECO:0000259" key="1">
    <source>
        <dbReference type="PROSITE" id="PS50851"/>
    </source>
</evidence>
<dbReference type="AlphaFoldDB" id="A0A9E8A995"/>
<gene>
    <name evidence="2" type="ORF">NWE54_18010</name>
</gene>
<dbReference type="InterPro" id="IPR036061">
    <property type="entry name" value="CheW-like_dom_sf"/>
</dbReference>
<organism evidence="2">
    <name type="scientific">Bosea sp. NBC_00436</name>
    <dbReference type="NCBI Taxonomy" id="2969620"/>
    <lineage>
        <taxon>Bacteria</taxon>
        <taxon>Pseudomonadati</taxon>
        <taxon>Pseudomonadota</taxon>
        <taxon>Alphaproteobacteria</taxon>
        <taxon>Hyphomicrobiales</taxon>
        <taxon>Boseaceae</taxon>
        <taxon>Bosea</taxon>
    </lineage>
</organism>
<protein>
    <submittedName>
        <fullName evidence="2">Chemotaxis protein CheW</fullName>
    </submittedName>
</protein>
<sequence length="140" mass="15644">MQALMIGLGSEIFAIETDMVREIIDPVPLTRVAGARPHLPGLINVRGNIIPLADLRERFGMPRTEPTPDTRLVVIEVEIDEDPVALAIIADKVHEVTEISRDGAQPTPRIGMSWRPEYIRFIAKWNDEFIIVPNLTAILS</sequence>
<name>A0A9E8A995_9HYPH</name>
<dbReference type="PANTHER" id="PTHR22617:SF23">
    <property type="entry name" value="CHEMOTAXIS PROTEIN CHEW"/>
    <property type="match status" value="1"/>
</dbReference>
<dbReference type="Gene3D" id="2.40.50.180">
    <property type="entry name" value="CheA-289, Domain 4"/>
    <property type="match status" value="1"/>
</dbReference>
<dbReference type="Pfam" id="PF01584">
    <property type="entry name" value="CheW"/>
    <property type="match status" value="1"/>
</dbReference>
<dbReference type="InterPro" id="IPR002545">
    <property type="entry name" value="CheW-lke_dom"/>
</dbReference>
<accession>A0A9E8A995</accession>
<dbReference type="EMBL" id="CP102774">
    <property type="protein sequence ID" value="UZF89840.1"/>
    <property type="molecule type" value="Genomic_DNA"/>
</dbReference>